<evidence type="ECO:0000259" key="1">
    <source>
        <dbReference type="Pfam" id="PF13349"/>
    </source>
</evidence>
<accession>A0A2N5KVZ1</accession>
<dbReference type="Proteomes" id="UP000235119">
    <property type="component" value="Unassembled WGS sequence"/>
</dbReference>
<dbReference type="EMBL" id="PKIW01000092">
    <property type="protein sequence ID" value="PLT10399.1"/>
    <property type="molecule type" value="Genomic_DNA"/>
</dbReference>
<evidence type="ECO:0000313" key="2">
    <source>
        <dbReference type="EMBL" id="PLT10399.1"/>
    </source>
</evidence>
<gene>
    <name evidence="2" type="ORF">CYJ79_10945</name>
</gene>
<sequence length="257" mass="28255">MFKEINLRNHSSLHKLFYSLKIVDEVLSNDSFDKLSVDLVDIDFTLVGGDQFEVHYHGPEDKKPIVTNASKTLELKEPKVERKNGKFWKRKHVEISIVSPDDIGALKVTVPVEHKLVNATLKLTSGDTVVKQVELETLTFTALSGDLHLKKVKVDEVAITETSGDIKLKNVLLNRGKIKLVSGDFTIKDSQILDDLDVATTSGDNLAENIEVDQCDLKTVVGDNSIFGGKATHAQVGKETNGSHLGMHTVSGDNTVK</sequence>
<protein>
    <recommendedName>
        <fullName evidence="1">DUF4097 domain-containing protein</fullName>
    </recommendedName>
</protein>
<dbReference type="AlphaFoldDB" id="A0A2N5KVZ1"/>
<dbReference type="InterPro" id="IPR025164">
    <property type="entry name" value="Toastrack_DUF4097"/>
</dbReference>
<evidence type="ECO:0000313" key="3">
    <source>
        <dbReference type="Proteomes" id="UP000235119"/>
    </source>
</evidence>
<organism evidence="2 3">
    <name type="scientific">Lactobacillus crispatus</name>
    <dbReference type="NCBI Taxonomy" id="47770"/>
    <lineage>
        <taxon>Bacteria</taxon>
        <taxon>Bacillati</taxon>
        <taxon>Bacillota</taxon>
        <taxon>Bacilli</taxon>
        <taxon>Lactobacillales</taxon>
        <taxon>Lactobacillaceae</taxon>
        <taxon>Lactobacillus</taxon>
    </lineage>
</organism>
<dbReference type="RefSeq" id="WP_068813241.1">
    <property type="nucleotide sequence ID" value="NZ_MAKH01000018.1"/>
</dbReference>
<comment type="caution">
    <text evidence="2">The sequence shown here is derived from an EMBL/GenBank/DDBJ whole genome shotgun (WGS) entry which is preliminary data.</text>
</comment>
<name>A0A2N5KVZ1_9LACO</name>
<feature type="domain" description="DUF4097" evidence="1">
    <location>
        <begin position="33"/>
        <end position="256"/>
    </location>
</feature>
<proteinExistence type="predicted"/>
<dbReference type="Pfam" id="PF13349">
    <property type="entry name" value="DUF4097"/>
    <property type="match status" value="1"/>
</dbReference>
<reference evidence="2 3" key="1">
    <citation type="submission" date="2017-12" db="EMBL/GenBank/DDBJ databases">
        <title>Phylogenetic diversity of female urinary microbiome.</title>
        <authorList>
            <person name="Thomas-White K."/>
            <person name="Wolfe A.J."/>
        </authorList>
    </citation>
    <scope>NUCLEOTIDE SEQUENCE [LARGE SCALE GENOMIC DNA]</scope>
    <source>
        <strain evidence="2 3">UMB0085</strain>
    </source>
</reference>